<evidence type="ECO:0000313" key="6">
    <source>
        <dbReference type="EMBL" id="KAI6650322.1"/>
    </source>
</evidence>
<dbReference type="AlphaFoldDB" id="A0AAV7JNB1"/>
<dbReference type="FunFam" id="1.20.1540.10:FF:000004">
    <property type="entry name" value="Transmembrane protein 115"/>
    <property type="match status" value="1"/>
</dbReference>
<proteinExistence type="predicted"/>
<evidence type="ECO:0000256" key="1">
    <source>
        <dbReference type="ARBA" id="ARBA00004141"/>
    </source>
</evidence>
<dbReference type="Pfam" id="PF08551">
    <property type="entry name" value="DUF1751"/>
    <property type="match status" value="1"/>
</dbReference>
<protein>
    <submittedName>
        <fullName evidence="6">Membrane protein</fullName>
    </submittedName>
</protein>
<keyword evidence="2 5" id="KW-0812">Transmembrane</keyword>
<feature type="transmembrane region" description="Helical" evidence="5">
    <location>
        <begin position="100"/>
        <end position="126"/>
    </location>
</feature>
<feature type="transmembrane region" description="Helical" evidence="5">
    <location>
        <begin position="73"/>
        <end position="94"/>
    </location>
</feature>
<evidence type="ECO:0000256" key="2">
    <source>
        <dbReference type="ARBA" id="ARBA00022692"/>
    </source>
</evidence>
<dbReference type="GO" id="GO:0005794">
    <property type="term" value="C:Golgi apparatus"/>
    <property type="evidence" value="ECO:0007669"/>
    <property type="project" value="TreeGrafter"/>
</dbReference>
<dbReference type="SUPFAM" id="SSF144091">
    <property type="entry name" value="Rhomboid-like"/>
    <property type="match status" value="1"/>
</dbReference>
<organism evidence="6 7">
    <name type="scientific">Oopsacas minuta</name>
    <dbReference type="NCBI Taxonomy" id="111878"/>
    <lineage>
        <taxon>Eukaryota</taxon>
        <taxon>Metazoa</taxon>
        <taxon>Porifera</taxon>
        <taxon>Hexactinellida</taxon>
        <taxon>Hexasterophora</taxon>
        <taxon>Lyssacinosida</taxon>
        <taxon>Leucopsacidae</taxon>
        <taxon>Oopsacas</taxon>
    </lineage>
</organism>
<dbReference type="GO" id="GO:0016020">
    <property type="term" value="C:membrane"/>
    <property type="evidence" value="ECO:0007669"/>
    <property type="project" value="UniProtKB-SubCell"/>
</dbReference>
<dbReference type="InterPro" id="IPR013861">
    <property type="entry name" value="TMEM115/Pdh1/Rbl19"/>
</dbReference>
<evidence type="ECO:0000256" key="5">
    <source>
        <dbReference type="SAM" id="Phobius"/>
    </source>
</evidence>
<dbReference type="PANTHER" id="PTHR13377:SF3">
    <property type="entry name" value="TRANSMEMBRANE PROTEIN 115"/>
    <property type="match status" value="1"/>
</dbReference>
<dbReference type="PANTHER" id="PTHR13377">
    <property type="entry name" value="PLACENTAL PROTEIN 6"/>
    <property type="match status" value="1"/>
</dbReference>
<feature type="transmembrane region" description="Helical" evidence="5">
    <location>
        <begin position="187"/>
        <end position="207"/>
    </location>
</feature>
<evidence type="ECO:0000313" key="7">
    <source>
        <dbReference type="Proteomes" id="UP001165289"/>
    </source>
</evidence>
<dbReference type="Proteomes" id="UP001165289">
    <property type="component" value="Unassembled WGS sequence"/>
</dbReference>
<evidence type="ECO:0000256" key="3">
    <source>
        <dbReference type="ARBA" id="ARBA00022989"/>
    </source>
</evidence>
<dbReference type="Gene3D" id="1.20.1540.10">
    <property type="entry name" value="Rhomboid-like"/>
    <property type="match status" value="1"/>
</dbReference>
<gene>
    <name evidence="6" type="ORF">LOD99_6000</name>
</gene>
<feature type="transmembrane region" description="Helical" evidence="5">
    <location>
        <begin position="133"/>
        <end position="152"/>
    </location>
</feature>
<keyword evidence="7" id="KW-1185">Reference proteome</keyword>
<sequence>MTSIGDRLCLTPLRKVLSTSLPIKLLCVTILILYFLANFREFSLYLICFPYYIKPPALRLWTLVTASFVETRIILASVDIFSLLSSATILEPIWGVPEFFIFLTIISVIPVSLIISFLFIIGFLGVENFAYKLDVYGAAGILCGLTVALKQVHPDYELSLIPPISFRFKHLPSLCLSLHLLLGGFDMIEPMSIILSITGLLVSWIYLRFFQHRESDMRGDPTDTFEFVTLFPETLHPCLNKFGATIATCLRAIRLYPAAHRTYDLGNPSDIEMLLPQTGTTSTDRRKLKAQKDLEERLSRTVEKSEEEWPDLLAADTRDGELESVVVTGENETIQVTK</sequence>
<dbReference type="EMBL" id="JAKMXF010000312">
    <property type="protein sequence ID" value="KAI6650322.1"/>
    <property type="molecule type" value="Genomic_DNA"/>
</dbReference>
<comment type="subcellular location">
    <subcellularLocation>
        <location evidence="1">Membrane</location>
        <topology evidence="1">Multi-pass membrane protein</topology>
    </subcellularLocation>
</comment>
<dbReference type="InterPro" id="IPR035952">
    <property type="entry name" value="Rhomboid-like_sf"/>
</dbReference>
<keyword evidence="3 5" id="KW-1133">Transmembrane helix</keyword>
<keyword evidence="4 5" id="KW-0472">Membrane</keyword>
<dbReference type="GO" id="GO:0006890">
    <property type="term" value="P:retrograde vesicle-mediated transport, Golgi to endoplasmic reticulum"/>
    <property type="evidence" value="ECO:0007669"/>
    <property type="project" value="InterPro"/>
</dbReference>
<accession>A0AAV7JNB1</accession>
<comment type="caution">
    <text evidence="6">The sequence shown here is derived from an EMBL/GenBank/DDBJ whole genome shotgun (WGS) entry which is preliminary data.</text>
</comment>
<reference evidence="6 7" key="1">
    <citation type="journal article" date="2023" name="BMC Biol.">
        <title>The compact genome of the sponge Oopsacas minuta (Hexactinellida) is lacking key metazoan core genes.</title>
        <authorList>
            <person name="Santini S."/>
            <person name="Schenkelaars Q."/>
            <person name="Jourda C."/>
            <person name="Duchesne M."/>
            <person name="Belahbib H."/>
            <person name="Rocher C."/>
            <person name="Selva M."/>
            <person name="Riesgo A."/>
            <person name="Vervoort M."/>
            <person name="Leys S.P."/>
            <person name="Kodjabachian L."/>
            <person name="Le Bivic A."/>
            <person name="Borchiellini C."/>
            <person name="Claverie J.M."/>
            <person name="Renard E."/>
        </authorList>
    </citation>
    <scope>NUCLEOTIDE SEQUENCE [LARGE SCALE GENOMIC DNA]</scope>
    <source>
        <strain evidence="6">SPO-2</strain>
    </source>
</reference>
<dbReference type="SMART" id="SM01160">
    <property type="entry name" value="DUF1751"/>
    <property type="match status" value="1"/>
</dbReference>
<name>A0AAV7JNB1_9METZ</name>
<feature type="transmembrane region" description="Helical" evidence="5">
    <location>
        <begin position="21"/>
        <end position="37"/>
    </location>
</feature>
<evidence type="ECO:0000256" key="4">
    <source>
        <dbReference type="ARBA" id="ARBA00023136"/>
    </source>
</evidence>